<dbReference type="PANTHER" id="PTHR47577:SF2">
    <property type="entry name" value="THAP DOMAIN CONTAINING 9"/>
    <property type="match status" value="1"/>
</dbReference>
<evidence type="ECO:0000313" key="5">
    <source>
        <dbReference type="EMBL" id="KAH8030774.1"/>
    </source>
</evidence>
<dbReference type="VEuPathDB" id="VectorBase:LOC119168265"/>
<protein>
    <submittedName>
        <fullName evidence="5">Uncharacterized protein</fullName>
    </submittedName>
</protein>
<evidence type="ECO:0000259" key="4">
    <source>
        <dbReference type="Pfam" id="PF21789"/>
    </source>
</evidence>
<dbReference type="Pfam" id="PF21787">
    <property type="entry name" value="TNP-like_RNaseH_N"/>
    <property type="match status" value="1"/>
</dbReference>
<reference evidence="5" key="2">
    <citation type="submission" date="2021-09" db="EMBL/GenBank/DDBJ databases">
        <authorList>
            <person name="Jia N."/>
            <person name="Wang J."/>
            <person name="Shi W."/>
            <person name="Du L."/>
            <person name="Sun Y."/>
            <person name="Zhan W."/>
            <person name="Jiang J."/>
            <person name="Wang Q."/>
            <person name="Zhang B."/>
            <person name="Ji P."/>
            <person name="Sakyi L.B."/>
            <person name="Cui X."/>
            <person name="Yuan T."/>
            <person name="Jiang B."/>
            <person name="Yang W."/>
            <person name="Lam T.T.-Y."/>
            <person name="Chang Q."/>
            <person name="Ding S."/>
            <person name="Wang X."/>
            <person name="Zhu J."/>
            <person name="Ruan X."/>
            <person name="Zhao L."/>
            <person name="Wei J."/>
            <person name="Que T."/>
            <person name="Du C."/>
            <person name="Cheng J."/>
            <person name="Dai P."/>
            <person name="Han X."/>
            <person name="Huang E."/>
            <person name="Gao Y."/>
            <person name="Liu J."/>
            <person name="Shao H."/>
            <person name="Ye R."/>
            <person name="Li L."/>
            <person name="Wei W."/>
            <person name="Wang X."/>
            <person name="Wang C."/>
            <person name="Huo Q."/>
            <person name="Li W."/>
            <person name="Guo W."/>
            <person name="Chen H."/>
            <person name="Chen S."/>
            <person name="Zhou L."/>
            <person name="Zhou L."/>
            <person name="Ni X."/>
            <person name="Tian J."/>
            <person name="Zhou Y."/>
            <person name="Sheng Y."/>
            <person name="Liu T."/>
            <person name="Pan Y."/>
            <person name="Xia L."/>
            <person name="Li J."/>
            <person name="Zhao F."/>
            <person name="Cao W."/>
        </authorList>
    </citation>
    <scope>NUCLEOTIDE SEQUENCE</scope>
    <source>
        <strain evidence="5">Rmic-2018</strain>
        <tissue evidence="5">Larvae</tissue>
    </source>
</reference>
<organism evidence="5 6">
    <name type="scientific">Rhipicephalus microplus</name>
    <name type="common">Cattle tick</name>
    <name type="synonym">Boophilus microplus</name>
    <dbReference type="NCBI Taxonomy" id="6941"/>
    <lineage>
        <taxon>Eukaryota</taxon>
        <taxon>Metazoa</taxon>
        <taxon>Ecdysozoa</taxon>
        <taxon>Arthropoda</taxon>
        <taxon>Chelicerata</taxon>
        <taxon>Arachnida</taxon>
        <taxon>Acari</taxon>
        <taxon>Parasitiformes</taxon>
        <taxon>Ixodida</taxon>
        <taxon>Ixodoidea</taxon>
        <taxon>Ixodidae</taxon>
        <taxon>Rhipicephalinae</taxon>
        <taxon>Rhipicephalus</taxon>
        <taxon>Boophilus</taxon>
    </lineage>
</organism>
<dbReference type="EMBL" id="JABSTU010000005">
    <property type="protein sequence ID" value="KAH8030774.1"/>
    <property type="molecule type" value="Genomic_DNA"/>
</dbReference>
<dbReference type="PANTHER" id="PTHR47577">
    <property type="entry name" value="THAP DOMAIN-CONTAINING PROTEIN 6"/>
    <property type="match status" value="1"/>
</dbReference>
<dbReference type="InterPro" id="IPR048366">
    <property type="entry name" value="TNP-like_GBD"/>
</dbReference>
<dbReference type="Proteomes" id="UP000821866">
    <property type="component" value="Chromosome 3"/>
</dbReference>
<gene>
    <name evidence="5" type="ORF">HPB51_011614</name>
</gene>
<dbReference type="AlphaFoldDB" id="A0A9J6E8X0"/>
<evidence type="ECO:0000313" key="6">
    <source>
        <dbReference type="Proteomes" id="UP000821866"/>
    </source>
</evidence>
<dbReference type="Pfam" id="PF21789">
    <property type="entry name" value="TNP-like_RNaseH_C"/>
    <property type="match status" value="1"/>
</dbReference>
<feature type="region of interest" description="Disordered" evidence="1">
    <location>
        <begin position="1150"/>
        <end position="1215"/>
    </location>
</feature>
<feature type="region of interest" description="Disordered" evidence="1">
    <location>
        <begin position="878"/>
        <end position="898"/>
    </location>
</feature>
<dbReference type="InterPro" id="IPR048367">
    <property type="entry name" value="TNP-like_RNaseH_C"/>
</dbReference>
<feature type="domain" description="Transposable element P transposase-like RNase H C-terminal" evidence="4">
    <location>
        <begin position="717"/>
        <end position="750"/>
    </location>
</feature>
<dbReference type="InterPro" id="IPR048365">
    <property type="entry name" value="TNP-like_RNaseH_N"/>
</dbReference>
<comment type="caution">
    <text evidence="5">The sequence shown here is derived from an EMBL/GenBank/DDBJ whole genome shotgun (WGS) entry which is preliminary data.</text>
</comment>
<dbReference type="Pfam" id="PF21788">
    <property type="entry name" value="TNP-like_GBD"/>
    <property type="match status" value="1"/>
</dbReference>
<evidence type="ECO:0000259" key="2">
    <source>
        <dbReference type="Pfam" id="PF21787"/>
    </source>
</evidence>
<accession>A0A9J6E8X0</accession>
<evidence type="ECO:0000259" key="3">
    <source>
        <dbReference type="Pfam" id="PF21788"/>
    </source>
</evidence>
<evidence type="ECO:0000256" key="1">
    <source>
        <dbReference type="SAM" id="MobiDB-lite"/>
    </source>
</evidence>
<sequence length="1215" mass="134555">MLHRKDRRLTQKSKLCERHFEEQDIVKYFKHVVKGQEVLIPRGNWKLVPEALPRLFPGLPEHISKPRTTTCTRKSPKKRSEIGLEASAESASCSSGSCGEASLSLGDSLGAVGITPPPSTSATNSSGVCLNELVTVPLPSRDWKLELIVDECSGQTCGVFFDRRLVAGELKVSKAVIVKNDGSCVVNGYNKMHKQLHKTVDSTASVEHLLNETDSLKICSGIQVAHTGVTGKLENVHHKLCSVLTTRPVCARCLRLQRRMRAKKPMKAAVNKSKKMRNLTKKVFRAAAAREKGKQEITLLKQELAKASYQGIEEALSGLPHLQRLAFLTALKSLKAKAPCGMRYNSGWILNCLMLRISSSRAYKLISEMKMLPLPSLSRLAQILKGLPCKYGFNPVCLEAIQKQFHGKADEQRLGSLILDEIKLRQAYDFNKCSYKMDGFVDYGGVTNEGTNQLADHALVLMFVPLFESWVQPIAAFATKGAAPGKILAELVLEAVVRLHKHNATVISIVSDGAGNNRSMWQQLGVSGSMAAPCHKIAHPCLPDGKFVHFICDVPHAIKCVRNHLLKHKYGQAGENRIDFSHYQLLYETEKKKHLKVAHKLTEAHVQPTNFQKMNVRLAVQVSTTETEAFTQMINDVFDSLNAKLPKEGIRANSPKIQVIKDFLVMLDTTEFNHNTKNTLLFASRQTTESLRVTLLSIIDIIDELHKAGFPYVLTAKLNQDPLERFFGIVRSFHGDDDNPTIIQFSQIYRLLSLFTPVRNAVKGNCSGPAEGVLVSIHESLAEKAKAAAELKLAVEAKLDKKLLGMVCTEDVCCDERDHGYQKAGAHEMVVYYLAGYVHKKITKTITCKECCALLTASPDQFNSEETQLNQRRLTELRSNETQAGSDGRKTHGAQQVKRGKALVRKKRGPFLKLPATDFKVVYRPRNWVLSVVTARELGCALRAAARLTSAIAAEEDIVRVNGTNNTLTVSTPCMNRSGAYATVKTLKLGDRDLPVSAFVAPLENSVRGVIYNAYDGCPVEEVRAGFLKKNEGMDILDAKPLGKSKAIQIKFGGKRIPRQVTYWNCLYAVIPYRNLVETCYNCRRVGHRADVCYRPKSNLCHRCGKDHPAPPEGEPPTCTPDCIVCHGAHHTRSRNFAWLASHRQAGSRASKERVKLATMSGPQGPWSDRRGAKKAQAKAETGRVRSRHCQGAGAAKMVDEYPVPTATHATPTKR</sequence>
<keyword evidence="6" id="KW-1185">Reference proteome</keyword>
<proteinExistence type="predicted"/>
<name>A0A9J6E8X0_RHIMP</name>
<feature type="domain" description="Transposable element P transposase-like GTP-binding insertion" evidence="3">
    <location>
        <begin position="556"/>
        <end position="622"/>
    </location>
</feature>
<feature type="domain" description="Transposable element P transposase-like RNase H" evidence="2">
    <location>
        <begin position="389"/>
        <end position="525"/>
    </location>
</feature>
<reference evidence="5" key="1">
    <citation type="journal article" date="2020" name="Cell">
        <title>Large-Scale Comparative Analyses of Tick Genomes Elucidate Their Genetic Diversity and Vector Capacities.</title>
        <authorList>
            <consortium name="Tick Genome and Microbiome Consortium (TIGMIC)"/>
            <person name="Jia N."/>
            <person name="Wang J."/>
            <person name="Shi W."/>
            <person name="Du L."/>
            <person name="Sun Y."/>
            <person name="Zhan W."/>
            <person name="Jiang J.F."/>
            <person name="Wang Q."/>
            <person name="Zhang B."/>
            <person name="Ji P."/>
            <person name="Bell-Sakyi L."/>
            <person name="Cui X.M."/>
            <person name="Yuan T.T."/>
            <person name="Jiang B.G."/>
            <person name="Yang W.F."/>
            <person name="Lam T.T."/>
            <person name="Chang Q.C."/>
            <person name="Ding S.J."/>
            <person name="Wang X.J."/>
            <person name="Zhu J.G."/>
            <person name="Ruan X.D."/>
            <person name="Zhao L."/>
            <person name="Wei J.T."/>
            <person name="Ye R.Z."/>
            <person name="Que T.C."/>
            <person name="Du C.H."/>
            <person name="Zhou Y.H."/>
            <person name="Cheng J.X."/>
            <person name="Dai P.F."/>
            <person name="Guo W.B."/>
            <person name="Han X.H."/>
            <person name="Huang E.J."/>
            <person name="Li L.F."/>
            <person name="Wei W."/>
            <person name="Gao Y.C."/>
            <person name="Liu J.Z."/>
            <person name="Shao H.Z."/>
            <person name="Wang X."/>
            <person name="Wang C.C."/>
            <person name="Yang T.C."/>
            <person name="Huo Q.B."/>
            <person name="Li W."/>
            <person name="Chen H.Y."/>
            <person name="Chen S.E."/>
            <person name="Zhou L.G."/>
            <person name="Ni X.B."/>
            <person name="Tian J.H."/>
            <person name="Sheng Y."/>
            <person name="Liu T."/>
            <person name="Pan Y.S."/>
            <person name="Xia L.Y."/>
            <person name="Li J."/>
            <person name="Zhao F."/>
            <person name="Cao W.C."/>
        </authorList>
    </citation>
    <scope>NUCLEOTIDE SEQUENCE</scope>
    <source>
        <strain evidence="5">Rmic-2018</strain>
    </source>
</reference>